<name>A0A6J7N1I7_9ZZZZ</name>
<organism evidence="1">
    <name type="scientific">freshwater metagenome</name>
    <dbReference type="NCBI Taxonomy" id="449393"/>
    <lineage>
        <taxon>unclassified sequences</taxon>
        <taxon>metagenomes</taxon>
        <taxon>ecological metagenomes</taxon>
    </lineage>
</organism>
<reference evidence="1" key="1">
    <citation type="submission" date="2020-05" db="EMBL/GenBank/DDBJ databases">
        <authorList>
            <person name="Chiriac C."/>
            <person name="Salcher M."/>
            <person name="Ghai R."/>
            <person name="Kavagutti S V."/>
        </authorList>
    </citation>
    <scope>NUCLEOTIDE SEQUENCE</scope>
</reference>
<gene>
    <name evidence="1" type="ORF">UFOPK3957_00794</name>
</gene>
<sequence>MLTVAIDANNGTLSVASNLGGIDSERSQRPQGLTHEEARCLVAQDFELLEVGDLPLACQRVLDDCRRYDDDRGRRQLGACLREGLLGRCHGTSDLHRAASFVARG</sequence>
<dbReference type="EMBL" id="CAFBOM010000118">
    <property type="protein sequence ID" value="CAB4987136.1"/>
    <property type="molecule type" value="Genomic_DNA"/>
</dbReference>
<protein>
    <submittedName>
        <fullName evidence="1">Unannotated protein</fullName>
    </submittedName>
</protein>
<dbReference type="AlphaFoldDB" id="A0A6J7N1I7"/>
<accession>A0A6J7N1I7</accession>
<proteinExistence type="predicted"/>
<evidence type="ECO:0000313" key="1">
    <source>
        <dbReference type="EMBL" id="CAB4987136.1"/>
    </source>
</evidence>